<dbReference type="AlphaFoldDB" id="E1JR21"/>
<accession>E1JR21</accession>
<keyword evidence="3" id="KW-1185">Reference proteome</keyword>
<dbReference type="OrthoDB" id="5460315at2"/>
<reference evidence="2 3" key="1">
    <citation type="submission" date="2010-08" db="EMBL/GenBank/DDBJ databases">
        <title>The draft genome of Desulfovibrio fructosovorans JJ.</title>
        <authorList>
            <consortium name="US DOE Joint Genome Institute (JGI-PGF)"/>
            <person name="Lucas S."/>
            <person name="Copeland A."/>
            <person name="Lapidus A."/>
            <person name="Cheng J.-F."/>
            <person name="Bruce D."/>
            <person name="Goodwin L."/>
            <person name="Pitluck S."/>
            <person name="Land M.L."/>
            <person name="Hauser L."/>
            <person name="Chang Y.-J."/>
            <person name="Jeffries C."/>
            <person name="Wall J.D."/>
            <person name="Stahl D.A."/>
            <person name="Arkin A.P."/>
            <person name="Dehal P."/>
            <person name="Stolyar S.M."/>
            <person name="Hazen T.C."/>
            <person name="Woyke T.J."/>
        </authorList>
    </citation>
    <scope>NUCLEOTIDE SEQUENCE [LARGE SCALE GENOMIC DNA]</scope>
    <source>
        <strain evidence="2 3">JJ</strain>
    </source>
</reference>
<feature type="domain" description="Helix-turn-helix" evidence="1">
    <location>
        <begin position="16"/>
        <end position="66"/>
    </location>
</feature>
<evidence type="ECO:0000313" key="3">
    <source>
        <dbReference type="Proteomes" id="UP000006250"/>
    </source>
</evidence>
<sequence length="70" mass="7995">MSTTNLPYDRTAEGPLLTVARVMATLDCSRSFAYKLIKRGEFKVVRLGDAKGIRVTEKSLERYIRRMTGR</sequence>
<dbReference type="Pfam" id="PF12728">
    <property type="entry name" value="HTH_17"/>
    <property type="match status" value="1"/>
</dbReference>
<dbReference type="RefSeq" id="WP_005990015.1">
    <property type="nucleotide sequence ID" value="NZ_AECZ01000001.1"/>
</dbReference>
<comment type="caution">
    <text evidence="2">The sequence shown here is derived from an EMBL/GenBank/DDBJ whole genome shotgun (WGS) entry which is preliminary data.</text>
</comment>
<dbReference type="STRING" id="596151.DesfrDRAFT_0070"/>
<organism evidence="2 3">
    <name type="scientific">Solidesulfovibrio fructosivorans JJ]</name>
    <dbReference type="NCBI Taxonomy" id="596151"/>
    <lineage>
        <taxon>Bacteria</taxon>
        <taxon>Pseudomonadati</taxon>
        <taxon>Thermodesulfobacteriota</taxon>
        <taxon>Desulfovibrionia</taxon>
        <taxon>Desulfovibrionales</taxon>
        <taxon>Desulfovibrionaceae</taxon>
        <taxon>Solidesulfovibrio</taxon>
    </lineage>
</organism>
<evidence type="ECO:0000313" key="2">
    <source>
        <dbReference type="EMBL" id="EFL53022.1"/>
    </source>
</evidence>
<dbReference type="InterPro" id="IPR041657">
    <property type="entry name" value="HTH_17"/>
</dbReference>
<dbReference type="EMBL" id="AECZ01000001">
    <property type="protein sequence ID" value="EFL53022.1"/>
    <property type="molecule type" value="Genomic_DNA"/>
</dbReference>
<proteinExistence type="predicted"/>
<gene>
    <name evidence="2" type="ORF">DesfrDRAFT_0070</name>
</gene>
<protein>
    <recommendedName>
        <fullName evidence="1">Helix-turn-helix domain-containing protein</fullName>
    </recommendedName>
</protein>
<name>E1JR21_SOLFR</name>
<dbReference type="Proteomes" id="UP000006250">
    <property type="component" value="Unassembled WGS sequence"/>
</dbReference>
<evidence type="ECO:0000259" key="1">
    <source>
        <dbReference type="Pfam" id="PF12728"/>
    </source>
</evidence>
<dbReference type="eggNOG" id="ENOG5030F87">
    <property type="taxonomic scope" value="Bacteria"/>
</dbReference>